<keyword evidence="2 6" id="KW-0812">Transmembrane</keyword>
<feature type="compositionally biased region" description="Low complexity" evidence="7">
    <location>
        <begin position="166"/>
        <end position="177"/>
    </location>
</feature>
<comment type="caution">
    <text evidence="9">The sequence shown here is derived from an EMBL/GenBank/DDBJ whole genome shotgun (WGS) entry which is preliminary data.</text>
</comment>
<feature type="region of interest" description="Disordered" evidence="7">
    <location>
        <begin position="407"/>
        <end position="457"/>
    </location>
</feature>
<dbReference type="Pfam" id="PF02453">
    <property type="entry name" value="Reticulon"/>
    <property type="match status" value="1"/>
</dbReference>
<feature type="compositionally biased region" description="Basic residues" evidence="7">
    <location>
        <begin position="148"/>
        <end position="163"/>
    </location>
</feature>
<feature type="transmembrane region" description="Helical" evidence="6">
    <location>
        <begin position="376"/>
        <end position="397"/>
    </location>
</feature>
<organism evidence="9 10">
    <name type="scientific">Arabidopsis thaliana</name>
    <name type="common">Mouse-ear cress</name>
    <dbReference type="NCBI Taxonomy" id="3702"/>
    <lineage>
        <taxon>Eukaryota</taxon>
        <taxon>Viridiplantae</taxon>
        <taxon>Streptophyta</taxon>
        <taxon>Embryophyta</taxon>
        <taxon>Tracheophyta</taxon>
        <taxon>Spermatophyta</taxon>
        <taxon>Magnoliopsida</taxon>
        <taxon>eudicotyledons</taxon>
        <taxon>Gunneridae</taxon>
        <taxon>Pentapetalae</taxon>
        <taxon>rosids</taxon>
        <taxon>malvids</taxon>
        <taxon>Brassicales</taxon>
        <taxon>Brassicaceae</taxon>
        <taxon>Camelineae</taxon>
        <taxon>Arabidopsis</taxon>
    </lineage>
</organism>
<feature type="transmembrane region" description="Helical" evidence="6">
    <location>
        <begin position="232"/>
        <end position="253"/>
    </location>
</feature>
<feature type="transmembrane region" description="Helical" evidence="6">
    <location>
        <begin position="314"/>
        <end position="334"/>
    </location>
</feature>
<evidence type="ECO:0000256" key="3">
    <source>
        <dbReference type="ARBA" id="ARBA00022824"/>
    </source>
</evidence>
<feature type="region of interest" description="Disordered" evidence="7">
    <location>
        <begin position="35"/>
        <end position="61"/>
    </location>
</feature>
<evidence type="ECO:0000313" key="10">
    <source>
        <dbReference type="Proteomes" id="UP000078284"/>
    </source>
</evidence>
<dbReference type="ExpressionAtlas" id="A0A178V3Y6">
    <property type="expression patterns" value="baseline and differential"/>
</dbReference>
<evidence type="ECO:0000256" key="2">
    <source>
        <dbReference type="ARBA" id="ARBA00022692"/>
    </source>
</evidence>
<dbReference type="InterPro" id="IPR003388">
    <property type="entry name" value="Reticulon"/>
</dbReference>
<proteinExistence type="predicted"/>
<reference evidence="10" key="1">
    <citation type="journal article" date="2016" name="Proc. Natl. Acad. Sci. U.S.A.">
        <title>Chromosome-level assembly of Arabidopsis thaliana Ler reveals the extent of translocation and inversion polymorphisms.</title>
        <authorList>
            <person name="Zapata L."/>
            <person name="Ding J."/>
            <person name="Willing E.M."/>
            <person name="Hartwig B."/>
            <person name="Bezdan D."/>
            <person name="Jiao W.B."/>
            <person name="Patel V."/>
            <person name="Velikkakam James G."/>
            <person name="Koornneef M."/>
            <person name="Ossowski S."/>
            <person name="Schneeberger K."/>
        </authorList>
    </citation>
    <scope>NUCLEOTIDE SEQUENCE [LARGE SCALE GENOMIC DNA]</scope>
    <source>
        <strain evidence="10">cv. Landsberg erecta</strain>
    </source>
</reference>
<feature type="region of interest" description="Disordered" evidence="7">
    <location>
        <begin position="94"/>
        <end position="183"/>
    </location>
</feature>
<dbReference type="PROSITE" id="PS50845">
    <property type="entry name" value="RETICULON"/>
    <property type="match status" value="1"/>
</dbReference>
<name>A0A178V3Y6_ARATH</name>
<comment type="subcellular location">
    <subcellularLocation>
        <location evidence="1 6">Endoplasmic reticulum membrane</location>
        <topology evidence="1 6">Multi-pass membrane protein</topology>
    </subcellularLocation>
</comment>
<dbReference type="PANTHER" id="PTHR46626:SF8">
    <property type="entry name" value="RETICULON-LIKE PROTEIN B18"/>
    <property type="match status" value="1"/>
</dbReference>
<evidence type="ECO:0000259" key="8">
    <source>
        <dbReference type="PROSITE" id="PS50845"/>
    </source>
</evidence>
<evidence type="ECO:0000256" key="1">
    <source>
        <dbReference type="ARBA" id="ARBA00004477"/>
    </source>
</evidence>
<protein>
    <recommendedName>
        <fullName evidence="6">Reticulon-like protein</fullName>
    </recommendedName>
</protein>
<evidence type="ECO:0000256" key="7">
    <source>
        <dbReference type="SAM" id="MobiDB-lite"/>
    </source>
</evidence>
<feature type="domain" description="Reticulon" evidence="8">
    <location>
        <begin position="195"/>
        <end position="355"/>
    </location>
</feature>
<keyword evidence="4 6" id="KW-1133">Transmembrane helix</keyword>
<feature type="compositionally biased region" description="Basic and acidic residues" evidence="7">
    <location>
        <begin position="413"/>
        <end position="439"/>
    </location>
</feature>
<evidence type="ECO:0000256" key="4">
    <source>
        <dbReference type="ARBA" id="ARBA00022989"/>
    </source>
</evidence>
<gene>
    <name evidence="9" type="ordered locus">AXX17_At4g32740</name>
</gene>
<dbReference type="EMBL" id="LUHQ01000004">
    <property type="protein sequence ID" value="OAP00125.1"/>
    <property type="molecule type" value="Genomic_DNA"/>
</dbReference>
<accession>A0A178V3Y6</accession>
<dbReference type="Proteomes" id="UP000078284">
    <property type="component" value="Chromosome 4"/>
</dbReference>
<keyword evidence="3 6" id="KW-0256">Endoplasmic reticulum</keyword>
<evidence type="ECO:0000313" key="9">
    <source>
        <dbReference type="EMBL" id="OAP00125.1"/>
    </source>
</evidence>
<dbReference type="InterPro" id="IPR044647">
    <property type="entry name" value="RTNLB17/18/21"/>
</dbReference>
<feature type="compositionally biased region" description="Basic and acidic residues" evidence="7">
    <location>
        <begin position="124"/>
        <end position="136"/>
    </location>
</feature>
<keyword evidence="5 6" id="KW-0472">Membrane</keyword>
<evidence type="ECO:0000256" key="5">
    <source>
        <dbReference type="ARBA" id="ARBA00023136"/>
    </source>
</evidence>
<sequence length="457" mass="51487">MDSTTTPPSLRSNTRSALRLARNNKTLVKSHIPSLDLVLSSPKNNNGTPYPSPVSLSSPSSPVTLREILLLSPSPLRKSRTRLSNRFDMEAAEAAVTARRSKTKGGQNGLLASPSPRNFRRSRLRSEAMVDTKENTEPIVVVTDEKKQKQRKQKKLGRSKKEKHSSVPLLASPSPSSDQPKDVCQGDLERIRENISDLIMWRDVAKSTLWFGFGCICFLSTCFAAKGFNFSVFSAISYLGLLFLGVSFLSNTLRQRVTEEAWRELKLSEDDVLRIARRMLPITNLAISKTSELFSGEPAMTLKVAPFVLMGAEYGYLITLWRLCAFCFFLSFTIPKLYSCYASQLNQKVECAQRRFVEAWGVCTHKKFVAGSAVTAFWNLTSLKTRFIAVFIIVVVIRYRRQNLQLDSEDEEEKKQQEKTHPEQQESPEDKSTSPRSAEEEQALVLVAETKAPKKLY</sequence>
<dbReference type="PANTHER" id="PTHR46626">
    <property type="entry name" value="RETICULON-LIKE PROTEIN B17"/>
    <property type="match status" value="1"/>
</dbReference>
<evidence type="ECO:0000256" key="6">
    <source>
        <dbReference type="RuleBase" id="RU363132"/>
    </source>
</evidence>
<dbReference type="GO" id="GO:0005789">
    <property type="term" value="C:endoplasmic reticulum membrane"/>
    <property type="evidence" value="ECO:0007669"/>
    <property type="project" value="UniProtKB-SubCell"/>
</dbReference>
<dbReference type="AlphaFoldDB" id="A0A178V3Y6"/>